<protein>
    <recommendedName>
        <fullName evidence="6">Ribosomal RNA small subunit methyltransferase I</fullName>
        <ecNumber evidence="6">2.1.1.198</ecNumber>
    </recommendedName>
    <alternativeName>
        <fullName evidence="6">16S rRNA 2'-O-ribose C1402 methyltransferase</fullName>
    </alternativeName>
    <alternativeName>
        <fullName evidence="6">rRNA (cytidine-2'-O-)-methyltransferase RsmI</fullName>
    </alternativeName>
</protein>
<dbReference type="KEGG" id="sus:Acid_0066"/>
<dbReference type="PIRSF" id="PIRSF005917">
    <property type="entry name" value="MTase_YraL"/>
    <property type="match status" value="1"/>
</dbReference>
<dbReference type="InterPro" id="IPR000878">
    <property type="entry name" value="4pyrrol_Mease"/>
</dbReference>
<dbReference type="GO" id="GO:0005737">
    <property type="term" value="C:cytoplasm"/>
    <property type="evidence" value="ECO:0007669"/>
    <property type="project" value="UniProtKB-SubCell"/>
</dbReference>
<evidence type="ECO:0000313" key="8">
    <source>
        <dbReference type="EMBL" id="ABJ81082.1"/>
    </source>
</evidence>
<dbReference type="InterPro" id="IPR018063">
    <property type="entry name" value="SAM_MeTrfase_RsmI_CS"/>
</dbReference>
<dbReference type="PANTHER" id="PTHR46111">
    <property type="entry name" value="RIBOSOMAL RNA SMALL SUBUNIT METHYLTRANSFERASE I"/>
    <property type="match status" value="1"/>
</dbReference>
<feature type="domain" description="Tetrapyrrole methylase" evidence="7">
    <location>
        <begin position="5"/>
        <end position="203"/>
    </location>
</feature>
<keyword evidence="5 6" id="KW-0949">S-adenosyl-L-methionine</keyword>
<dbReference type="NCBIfam" id="TIGR00096">
    <property type="entry name" value="16S rRNA (cytidine(1402)-2'-O)-methyltransferase"/>
    <property type="match status" value="1"/>
</dbReference>
<keyword evidence="4 6" id="KW-0808">Transferase</keyword>
<dbReference type="Gene3D" id="3.30.950.10">
    <property type="entry name" value="Methyltransferase, Cobalt-precorrin-4 Transmethylase, Domain 2"/>
    <property type="match status" value="1"/>
</dbReference>
<evidence type="ECO:0000256" key="1">
    <source>
        <dbReference type="ARBA" id="ARBA00022490"/>
    </source>
</evidence>
<dbReference type="InParanoid" id="Q02CY4"/>
<name>Q02CY4_SOLUE</name>
<dbReference type="CDD" id="cd11648">
    <property type="entry name" value="RsmI"/>
    <property type="match status" value="1"/>
</dbReference>
<dbReference type="GO" id="GO:0070677">
    <property type="term" value="F:rRNA (cytosine-2'-O-)-methyltransferase activity"/>
    <property type="evidence" value="ECO:0007669"/>
    <property type="project" value="UniProtKB-UniRule"/>
</dbReference>
<dbReference type="Gene3D" id="3.40.1010.10">
    <property type="entry name" value="Cobalt-precorrin-4 Transmethylase, Domain 1"/>
    <property type="match status" value="1"/>
</dbReference>
<organism evidence="8">
    <name type="scientific">Solibacter usitatus (strain Ellin6076)</name>
    <dbReference type="NCBI Taxonomy" id="234267"/>
    <lineage>
        <taxon>Bacteria</taxon>
        <taxon>Pseudomonadati</taxon>
        <taxon>Acidobacteriota</taxon>
        <taxon>Terriglobia</taxon>
        <taxon>Bryobacterales</taxon>
        <taxon>Solibacteraceae</taxon>
        <taxon>Candidatus Solibacter</taxon>
    </lineage>
</organism>
<reference evidence="8" key="1">
    <citation type="submission" date="2006-10" db="EMBL/GenBank/DDBJ databases">
        <title>Complete sequence of Solibacter usitatus Ellin6076.</title>
        <authorList>
            <consortium name="US DOE Joint Genome Institute"/>
            <person name="Copeland A."/>
            <person name="Lucas S."/>
            <person name="Lapidus A."/>
            <person name="Barry K."/>
            <person name="Detter J.C."/>
            <person name="Glavina del Rio T."/>
            <person name="Hammon N."/>
            <person name="Israni S."/>
            <person name="Dalin E."/>
            <person name="Tice H."/>
            <person name="Pitluck S."/>
            <person name="Thompson L.S."/>
            <person name="Brettin T."/>
            <person name="Bruce D."/>
            <person name="Han C."/>
            <person name="Tapia R."/>
            <person name="Gilna P."/>
            <person name="Schmutz J."/>
            <person name="Larimer F."/>
            <person name="Land M."/>
            <person name="Hauser L."/>
            <person name="Kyrpides N."/>
            <person name="Mikhailova N."/>
            <person name="Janssen P.H."/>
            <person name="Kuske C.R."/>
            <person name="Richardson P."/>
        </authorList>
    </citation>
    <scope>NUCLEOTIDE SEQUENCE</scope>
    <source>
        <strain evidence="8">Ellin6076</strain>
    </source>
</reference>
<keyword evidence="2 6" id="KW-0698">rRNA processing</keyword>
<dbReference type="eggNOG" id="COG0313">
    <property type="taxonomic scope" value="Bacteria"/>
</dbReference>
<dbReference type="InterPro" id="IPR008189">
    <property type="entry name" value="rRNA_ssu_MeTfrase_I"/>
</dbReference>
<evidence type="ECO:0000256" key="2">
    <source>
        <dbReference type="ARBA" id="ARBA00022552"/>
    </source>
</evidence>
<dbReference type="PANTHER" id="PTHR46111:SF1">
    <property type="entry name" value="RIBOSOMAL RNA SMALL SUBUNIT METHYLTRANSFERASE I"/>
    <property type="match status" value="1"/>
</dbReference>
<comment type="subcellular location">
    <subcellularLocation>
        <location evidence="6">Cytoplasm</location>
    </subcellularLocation>
</comment>
<dbReference type="STRING" id="234267.Acid_0066"/>
<evidence type="ECO:0000256" key="3">
    <source>
        <dbReference type="ARBA" id="ARBA00022603"/>
    </source>
</evidence>
<accession>Q02CY4</accession>
<dbReference type="EMBL" id="CP000473">
    <property type="protein sequence ID" value="ABJ81082.1"/>
    <property type="molecule type" value="Genomic_DNA"/>
</dbReference>
<dbReference type="InterPro" id="IPR014777">
    <property type="entry name" value="4pyrrole_Mease_sub1"/>
</dbReference>
<keyword evidence="1 6" id="KW-0963">Cytoplasm</keyword>
<evidence type="ECO:0000256" key="5">
    <source>
        <dbReference type="ARBA" id="ARBA00022691"/>
    </source>
</evidence>
<dbReference type="InterPro" id="IPR014776">
    <property type="entry name" value="4pyrrole_Mease_sub2"/>
</dbReference>
<dbReference type="OrthoDB" id="9809084at2"/>
<dbReference type="HAMAP" id="MF_01877">
    <property type="entry name" value="16SrRNA_methyltr_I"/>
    <property type="match status" value="1"/>
</dbReference>
<comment type="similarity">
    <text evidence="6">Belongs to the methyltransferase superfamily. RsmI family.</text>
</comment>
<evidence type="ECO:0000256" key="4">
    <source>
        <dbReference type="ARBA" id="ARBA00022679"/>
    </source>
</evidence>
<comment type="catalytic activity">
    <reaction evidence="6">
        <text>cytidine(1402) in 16S rRNA + S-adenosyl-L-methionine = 2'-O-methylcytidine(1402) in 16S rRNA + S-adenosyl-L-homocysteine + H(+)</text>
        <dbReference type="Rhea" id="RHEA:42924"/>
        <dbReference type="Rhea" id="RHEA-COMP:10285"/>
        <dbReference type="Rhea" id="RHEA-COMP:10286"/>
        <dbReference type="ChEBI" id="CHEBI:15378"/>
        <dbReference type="ChEBI" id="CHEBI:57856"/>
        <dbReference type="ChEBI" id="CHEBI:59789"/>
        <dbReference type="ChEBI" id="CHEBI:74495"/>
        <dbReference type="ChEBI" id="CHEBI:82748"/>
        <dbReference type="EC" id="2.1.1.198"/>
    </reaction>
</comment>
<dbReference type="EC" id="2.1.1.198" evidence="6"/>
<sequence precursor="true">MPGLLYVVATPIGNLEDITYRAVRLLGEADLIACEDTRQTRKLLDHYNIHKPTISYHDHNEAERTEDLTARLLAGETIALVSDAGMPLVSDPGYRLVHAAIEAGVSVQPIPGPSASLTALAASGLPTDSFHFGGFLPPKTGQRAKLLESLAEEHATLIFYEAPHRILETLEAIEAALGPRPVVVAREITKIHEEFLRGTAAEIHAQLASRDAVKGEITLLIGKALAPPPDDTPIPEAVDALIGSGVPRMDAIKQVARRRGLSKREVYDQLLEK</sequence>
<evidence type="ECO:0000256" key="6">
    <source>
        <dbReference type="HAMAP-Rule" id="MF_01877"/>
    </source>
</evidence>
<dbReference type="Pfam" id="PF00590">
    <property type="entry name" value="TP_methylase"/>
    <property type="match status" value="1"/>
</dbReference>
<dbReference type="HOGENOM" id="CLU_044779_1_0_0"/>
<dbReference type="FunFam" id="3.30.950.10:FF:000002">
    <property type="entry name" value="Ribosomal RNA small subunit methyltransferase I"/>
    <property type="match status" value="1"/>
</dbReference>
<evidence type="ECO:0000259" key="7">
    <source>
        <dbReference type="Pfam" id="PF00590"/>
    </source>
</evidence>
<proteinExistence type="inferred from homology"/>
<dbReference type="PROSITE" id="PS01296">
    <property type="entry name" value="RSMI"/>
    <property type="match status" value="1"/>
</dbReference>
<gene>
    <name evidence="6" type="primary">rsmI</name>
    <name evidence="8" type="ordered locus">Acid_0066</name>
</gene>
<comment type="function">
    <text evidence="6">Catalyzes the 2'-O-methylation of the ribose of cytidine 1402 (C1402) in 16S rRNA.</text>
</comment>
<dbReference type="FunFam" id="3.40.1010.10:FF:000002">
    <property type="entry name" value="Ribosomal RNA small subunit methyltransferase I"/>
    <property type="match status" value="1"/>
</dbReference>
<dbReference type="InterPro" id="IPR035996">
    <property type="entry name" value="4pyrrol_Methylase_sf"/>
</dbReference>
<keyword evidence="3 6" id="KW-0489">Methyltransferase</keyword>
<dbReference type="AlphaFoldDB" id="Q02CY4"/>
<dbReference type="SUPFAM" id="SSF53790">
    <property type="entry name" value="Tetrapyrrole methylase"/>
    <property type="match status" value="1"/>
</dbReference>
<dbReference type="FunCoup" id="Q02CY4">
    <property type="interactions" value="364"/>
</dbReference>